<reference evidence="1" key="1">
    <citation type="submission" date="2020-04" db="EMBL/GenBank/DDBJ databases">
        <authorList>
            <person name="Chiriac C."/>
            <person name="Salcher M."/>
            <person name="Ghai R."/>
            <person name="Kavagutti S V."/>
        </authorList>
    </citation>
    <scope>NUCLEOTIDE SEQUENCE</scope>
</reference>
<accession>A0A6J5PB56</accession>
<organism evidence="1">
    <name type="scientific">uncultured Caudovirales phage</name>
    <dbReference type="NCBI Taxonomy" id="2100421"/>
    <lineage>
        <taxon>Viruses</taxon>
        <taxon>Duplodnaviria</taxon>
        <taxon>Heunggongvirae</taxon>
        <taxon>Uroviricota</taxon>
        <taxon>Caudoviricetes</taxon>
        <taxon>Peduoviridae</taxon>
        <taxon>Maltschvirus</taxon>
        <taxon>Maltschvirus maltsch</taxon>
    </lineage>
</organism>
<dbReference type="EMBL" id="LR796782">
    <property type="protein sequence ID" value="CAB4166325.1"/>
    <property type="molecule type" value="Genomic_DNA"/>
</dbReference>
<gene>
    <name evidence="1" type="ORF">UFOVP837_19</name>
</gene>
<protein>
    <submittedName>
        <fullName evidence="1">Uncharacterized protein</fullName>
    </submittedName>
</protein>
<evidence type="ECO:0000313" key="1">
    <source>
        <dbReference type="EMBL" id="CAB4166325.1"/>
    </source>
</evidence>
<name>A0A6J5PB56_9CAUD</name>
<proteinExistence type="predicted"/>
<sequence length="97" mass="11551">MNKEQIKEYLTKSKDTRIRLDNLVENEHGFMSWTEHDDALVALQVYGDGHYWNIYLNELAKQLGYKKILMGTKRNYKAFEKKFGFKLTGYILEKEVI</sequence>